<dbReference type="CTD" id="34845"/>
<dbReference type="InterPro" id="IPR006207">
    <property type="entry name" value="Cys_knot_C"/>
</dbReference>
<dbReference type="PANTHER" id="PTHR41151:SF1">
    <property type="entry name" value="PARTNER OF BURSICON"/>
    <property type="match status" value="1"/>
</dbReference>
<evidence type="ECO:0000259" key="3">
    <source>
        <dbReference type="SMART" id="SM00041"/>
    </source>
</evidence>
<evidence type="ECO:0000313" key="6">
    <source>
        <dbReference type="RefSeq" id="XP_018022142.1"/>
    </source>
</evidence>
<accession>A0A6A0GTK3</accession>
<dbReference type="GeneID" id="108678279"/>
<evidence type="ECO:0000313" key="5">
    <source>
        <dbReference type="Proteomes" id="UP000694843"/>
    </source>
</evidence>
<dbReference type="Proteomes" id="UP000711488">
    <property type="component" value="Unassembled WGS sequence"/>
</dbReference>
<dbReference type="InterPro" id="IPR034441">
    <property type="entry name" value="Bursicon_suB"/>
</dbReference>
<dbReference type="SMART" id="SM00041">
    <property type="entry name" value="CT"/>
    <property type="match status" value="1"/>
</dbReference>
<keyword evidence="5" id="KW-1185">Reference proteome</keyword>
<feature type="domain" description="CTCK" evidence="3">
    <location>
        <begin position="29"/>
        <end position="131"/>
    </location>
</feature>
<dbReference type="OrthoDB" id="786951at2759"/>
<evidence type="ECO:0000313" key="4">
    <source>
        <dbReference type="EMBL" id="KAA0187652.1"/>
    </source>
</evidence>
<dbReference type="GO" id="GO:0007186">
    <property type="term" value="P:G protein-coupled receptor signaling pathway"/>
    <property type="evidence" value="ECO:0007669"/>
    <property type="project" value="TreeGrafter"/>
</dbReference>
<dbReference type="EMBL" id="JQDR03014766">
    <property type="protein sequence ID" value="KAA0187652.1"/>
    <property type="molecule type" value="Genomic_DNA"/>
</dbReference>
<reference evidence="6" key="4">
    <citation type="submission" date="2025-04" db="UniProtKB">
        <authorList>
            <consortium name="RefSeq"/>
        </authorList>
    </citation>
    <scope>IDENTIFICATION</scope>
    <source>
        <tissue evidence="6">Whole organism</tissue>
    </source>
</reference>
<reference evidence="4" key="3">
    <citation type="submission" date="2019-06" db="EMBL/GenBank/DDBJ databases">
        <authorList>
            <person name="Poynton C."/>
            <person name="Hasenbein S."/>
            <person name="Benoit J.B."/>
            <person name="Sepulveda M.S."/>
            <person name="Poelchau M.F."/>
            <person name="Murali S.C."/>
            <person name="Chen S."/>
            <person name="Glastad K.M."/>
            <person name="Werren J.H."/>
            <person name="Vineis J.H."/>
            <person name="Bowen J.L."/>
            <person name="Friedrich M."/>
            <person name="Jones J."/>
            <person name="Robertson H.M."/>
            <person name="Feyereisen R."/>
            <person name="Mechler-Hickson A."/>
            <person name="Mathers N."/>
            <person name="Lee C.E."/>
            <person name="Colbourne J.K."/>
            <person name="Biales A."/>
            <person name="Johnston J.S."/>
            <person name="Wellborn G.A."/>
            <person name="Rosendale A.J."/>
            <person name="Cridge A.G."/>
            <person name="Munoz-Torres M.C."/>
            <person name="Bain P.A."/>
            <person name="Manny A.R."/>
            <person name="Major K.M."/>
            <person name="Lambert F.N."/>
            <person name="Vulpe C.D."/>
            <person name="Tuck P."/>
            <person name="Blalock B.J."/>
            <person name="Lin Y.-Y."/>
            <person name="Smith M.E."/>
            <person name="Ochoa-Acuna H."/>
            <person name="Chen M.-J.M."/>
            <person name="Childers C.P."/>
            <person name="Qu J."/>
            <person name="Dugan S."/>
            <person name="Lee S.L."/>
            <person name="Chao H."/>
            <person name="Dinh H."/>
            <person name="Han Y."/>
            <person name="Doddapaneni H."/>
            <person name="Worley K.C."/>
            <person name="Muzny D.M."/>
            <person name="Gibbs R.A."/>
            <person name="Richards S."/>
        </authorList>
    </citation>
    <scope>NUCLEOTIDE SEQUENCE</scope>
    <source>
        <strain evidence="4">HAZT.00-mixed</strain>
        <tissue evidence="4">Whole organism</tissue>
    </source>
</reference>
<feature type="signal peptide" evidence="2">
    <location>
        <begin position="1"/>
        <end position="21"/>
    </location>
</feature>
<protein>
    <submittedName>
        <fullName evidence="4">Bursicon beta protein</fullName>
    </submittedName>
    <submittedName>
        <fullName evidence="6">Partner of bursicon</fullName>
    </submittedName>
</protein>
<name>A0A6A0GTK3_HYAAZ</name>
<dbReference type="OMA" id="ECKCYKC"/>
<dbReference type="KEGG" id="hazt:108678279"/>
<dbReference type="Proteomes" id="UP000694843">
    <property type="component" value="Unplaced"/>
</dbReference>
<dbReference type="GO" id="GO:0005184">
    <property type="term" value="F:neuropeptide hormone activity"/>
    <property type="evidence" value="ECO:0007669"/>
    <property type="project" value="InterPro"/>
</dbReference>
<keyword evidence="1" id="KW-1015">Disulfide bond</keyword>
<dbReference type="AlphaFoldDB" id="A0A6A0GTK3"/>
<proteinExistence type="predicted"/>
<evidence type="ECO:0000256" key="1">
    <source>
        <dbReference type="ARBA" id="ARBA00023157"/>
    </source>
</evidence>
<gene>
    <name evidence="6" type="primary">LOC108678279</name>
    <name evidence="4" type="ORF">HAZT_HAZT000527</name>
</gene>
<dbReference type="PANTHER" id="PTHR41151">
    <property type="entry name" value="PARTNER OF BURSICON"/>
    <property type="match status" value="1"/>
</dbReference>
<organism evidence="4">
    <name type="scientific">Hyalella azteca</name>
    <name type="common">Amphipod</name>
    <dbReference type="NCBI Taxonomy" id="294128"/>
    <lineage>
        <taxon>Eukaryota</taxon>
        <taxon>Metazoa</taxon>
        <taxon>Ecdysozoa</taxon>
        <taxon>Arthropoda</taxon>
        <taxon>Crustacea</taxon>
        <taxon>Multicrustacea</taxon>
        <taxon>Malacostraca</taxon>
        <taxon>Eumalacostraca</taxon>
        <taxon>Peracarida</taxon>
        <taxon>Amphipoda</taxon>
        <taxon>Senticaudata</taxon>
        <taxon>Talitrida</taxon>
        <taxon>Talitroidea</taxon>
        <taxon>Hyalellidae</taxon>
        <taxon>Hyalella</taxon>
    </lineage>
</organism>
<reference evidence="4" key="2">
    <citation type="journal article" date="2018" name="Environ. Sci. Technol.">
        <title>The Toxicogenome of Hyalella azteca: A Model for Sediment Ecotoxicology and Evolutionary Toxicology.</title>
        <authorList>
            <person name="Poynton H.C."/>
            <person name="Hasenbein S."/>
            <person name="Benoit J.B."/>
            <person name="Sepulveda M.S."/>
            <person name="Poelchau M.F."/>
            <person name="Hughes D.S.T."/>
            <person name="Murali S.C."/>
            <person name="Chen S."/>
            <person name="Glastad K.M."/>
            <person name="Goodisman M.A.D."/>
            <person name="Werren J.H."/>
            <person name="Vineis J.H."/>
            <person name="Bowen J.L."/>
            <person name="Friedrich M."/>
            <person name="Jones J."/>
            <person name="Robertson H.M."/>
            <person name="Feyereisen R."/>
            <person name="Mechler-Hickson A."/>
            <person name="Mathers N."/>
            <person name="Lee C.E."/>
            <person name="Colbourne J.K."/>
            <person name="Biales A."/>
            <person name="Johnston J.S."/>
            <person name="Wellborn G.A."/>
            <person name="Rosendale A.J."/>
            <person name="Cridge A.G."/>
            <person name="Munoz-Torres M.C."/>
            <person name="Bain P.A."/>
            <person name="Manny A.R."/>
            <person name="Major K.M."/>
            <person name="Lambert F.N."/>
            <person name="Vulpe C.D."/>
            <person name="Tuck P."/>
            <person name="Blalock B.J."/>
            <person name="Lin Y.Y."/>
            <person name="Smith M.E."/>
            <person name="Ochoa-Acuna H."/>
            <person name="Chen M.M."/>
            <person name="Childers C.P."/>
            <person name="Qu J."/>
            <person name="Dugan S."/>
            <person name="Lee S.L."/>
            <person name="Chao H."/>
            <person name="Dinh H."/>
            <person name="Han Y."/>
            <person name="Doddapaneni H."/>
            <person name="Worley K.C."/>
            <person name="Muzny D.M."/>
            <person name="Gibbs R.A."/>
            <person name="Richards S."/>
        </authorList>
    </citation>
    <scope>NUCLEOTIDE SEQUENCE</scope>
    <source>
        <strain evidence="4">HAZT.00-mixed</strain>
        <tissue evidence="4">Whole organism</tissue>
    </source>
</reference>
<dbReference type="GO" id="GO:0001664">
    <property type="term" value="F:G protein-coupled receptor binding"/>
    <property type="evidence" value="ECO:0007669"/>
    <property type="project" value="InterPro"/>
</dbReference>
<dbReference type="RefSeq" id="XP_018022142.1">
    <property type="nucleotide sequence ID" value="XM_018166653.2"/>
</dbReference>
<sequence>MQLLILRTALLSAALLTVSAGRSYDECETLPSTIHVTQEERDDNGRLIRQCEEDVLVSKCEGSCQSKVQPSVNTLSGFYKDCRCCRETSLHEREVLLTRCYDGDGIMLGGSKATMKITMKEPSDCTCYKCGDPTR</sequence>
<reference evidence="4" key="1">
    <citation type="submission" date="2014-08" db="EMBL/GenBank/DDBJ databases">
        <authorList>
            <person name="Murali S."/>
            <person name="Richards S."/>
            <person name="Bandaranaike D."/>
            <person name="Bellair M."/>
            <person name="Blankenburg K."/>
            <person name="Chao H."/>
            <person name="Dinh H."/>
            <person name="Doddapaneni H."/>
            <person name="Dugan-Rocha S."/>
            <person name="Elkadiri S."/>
            <person name="Gnanaolivu R."/>
            <person name="Hughes D."/>
            <person name="Lee S."/>
            <person name="Li M."/>
            <person name="Ming W."/>
            <person name="Munidasa M."/>
            <person name="Muniz J."/>
            <person name="Nguyen L."/>
            <person name="Osuji N."/>
            <person name="Pu L.-L."/>
            <person name="Puazo M."/>
            <person name="Skinner E."/>
            <person name="Qu C."/>
            <person name="Quiroz J."/>
            <person name="Raj R."/>
            <person name="Weissenberger G."/>
            <person name="Xin Y."/>
            <person name="Zou X."/>
            <person name="Han Y."/>
            <person name="Worley K."/>
            <person name="Muzny D."/>
            <person name="Gibbs R."/>
        </authorList>
    </citation>
    <scope>NUCLEOTIDE SEQUENCE</scope>
    <source>
        <strain evidence="4">HAZT.00-mixed</strain>
        <tissue evidence="4">Whole organism</tissue>
    </source>
</reference>
<keyword evidence="2" id="KW-0732">Signal</keyword>
<feature type="chain" id="PRO_5044628532" evidence="2">
    <location>
        <begin position="22"/>
        <end position="135"/>
    </location>
</feature>
<dbReference type="GO" id="GO:0031395">
    <property type="term" value="C:bursicon neuropeptide hormone complex"/>
    <property type="evidence" value="ECO:0007669"/>
    <property type="project" value="InterPro"/>
</dbReference>
<evidence type="ECO:0000256" key="2">
    <source>
        <dbReference type="SAM" id="SignalP"/>
    </source>
</evidence>